<keyword evidence="5" id="KW-0732">Signal</keyword>
<organism evidence="8 9">
    <name type="scientific">Microvirga lotononidis</name>
    <dbReference type="NCBI Taxonomy" id="864069"/>
    <lineage>
        <taxon>Bacteria</taxon>
        <taxon>Pseudomonadati</taxon>
        <taxon>Pseudomonadota</taxon>
        <taxon>Alphaproteobacteria</taxon>
        <taxon>Hyphomicrobiales</taxon>
        <taxon>Methylobacteriaceae</taxon>
        <taxon>Microvirga</taxon>
    </lineage>
</organism>
<dbReference type="PANTHER" id="PTHR30504">
    <property type="entry name" value="GLUCANS BIOSYNTHESIS PROTEIN"/>
    <property type="match status" value="1"/>
</dbReference>
<dbReference type="UniPathway" id="UPA00637"/>
<evidence type="ECO:0000256" key="3">
    <source>
        <dbReference type="ARBA" id="ARBA00009284"/>
    </source>
</evidence>
<evidence type="ECO:0000256" key="5">
    <source>
        <dbReference type="ARBA" id="ARBA00022729"/>
    </source>
</evidence>
<dbReference type="InterPro" id="IPR007444">
    <property type="entry name" value="Glucan_biosyn_MdoG_C"/>
</dbReference>
<evidence type="ECO:0000256" key="2">
    <source>
        <dbReference type="ARBA" id="ARBA00005001"/>
    </source>
</evidence>
<dbReference type="Pfam" id="PF04349">
    <property type="entry name" value="MdoG"/>
    <property type="match status" value="1"/>
</dbReference>
<comment type="subcellular location">
    <subcellularLocation>
        <location evidence="1">Periplasm</location>
    </subcellularLocation>
</comment>
<feature type="domain" description="Glucan biosynthesis periplasmic MdoG C-terminal" evidence="7">
    <location>
        <begin position="65"/>
        <end position="545"/>
    </location>
</feature>
<dbReference type="eggNOG" id="COG3131">
    <property type="taxonomic scope" value="Bacteria"/>
</dbReference>
<dbReference type="AlphaFoldDB" id="I4YTJ2"/>
<keyword evidence="6" id="KW-0574">Periplasm</keyword>
<dbReference type="Gene3D" id="2.60.40.10">
    <property type="entry name" value="Immunoglobulins"/>
    <property type="match status" value="1"/>
</dbReference>
<dbReference type="FunFam" id="2.70.98.10:FF:000001">
    <property type="entry name" value="Glucans biosynthesis protein G"/>
    <property type="match status" value="1"/>
</dbReference>
<evidence type="ECO:0000313" key="8">
    <source>
        <dbReference type="EMBL" id="EIM27284.1"/>
    </source>
</evidence>
<name>I4YTJ2_9HYPH</name>
<dbReference type="GO" id="GO:0030288">
    <property type="term" value="C:outer membrane-bounded periplasmic space"/>
    <property type="evidence" value="ECO:0007669"/>
    <property type="project" value="TreeGrafter"/>
</dbReference>
<dbReference type="GO" id="GO:0051274">
    <property type="term" value="P:beta-glucan biosynthetic process"/>
    <property type="evidence" value="ECO:0007669"/>
    <property type="project" value="TreeGrafter"/>
</dbReference>
<sequence length="548" mass="61892" precursor="true">MTIRAHIQRPDFRPLFLLRRDLSAAMTNLSRRFLLQSLLAATALPALSRQASAQQQNGVPAPNPFRYEDVVRRARELAAVPYEAPNVQLPEPLSRLSFDDYRDIRFRPDKVLLGSGNGPFRMQLFHPGFLYQQPVTVNVIRDGVPTPIPYQRELFDYGRNKIERPLPVNLGFAGFRLHYPLNNPKVFDELIAFLGASYFRFLGAGQKYGLSARGLAINVEGGEAEEFPHFREFWIEMPKPNDERAIIYALLDSPSVAGAYRFEVYPSKETTLDVTATLFPRQAIANVGVAPLTSMFFEGENDRKPTDDYRLEIHDSDGLLIQSGAGEWIWRPLRNPARKTISSFSDNNPRGFGLMQRDRVFENYQDIEAYYHQRPGYWVEPIGQWGEGWVELVELPTPDETHDNIVAYWQPSRPFEPGQEVVLSYRLRALSAIGAMHTGGKVINTFQTPPRASGSNAPSDRGHRRFIIDFAGGNLAYYLGAPEQVQIVPSTSAGQITNTFIMPNSHTNGFRAAIDVKLEPGQSADLRAFLRAGNKALTETWTYLWAVE</sequence>
<comment type="similarity">
    <text evidence="3">Belongs to the OpgD/OpgG family.</text>
</comment>
<dbReference type="PATRIC" id="fig|864069.3.peg.4175"/>
<reference evidence="8 9" key="1">
    <citation type="submission" date="2012-02" db="EMBL/GenBank/DDBJ databases">
        <title>Improved High-Quality Draft sequence of Microvirga sp. WSM3557.</title>
        <authorList>
            <consortium name="US DOE Joint Genome Institute"/>
            <person name="Lucas S."/>
            <person name="Han J."/>
            <person name="Lapidus A."/>
            <person name="Cheng J.-F."/>
            <person name="Goodwin L."/>
            <person name="Pitluck S."/>
            <person name="Peters L."/>
            <person name="Zhang X."/>
            <person name="Detter J.C."/>
            <person name="Han C."/>
            <person name="Tapia R."/>
            <person name="Land M."/>
            <person name="Hauser L."/>
            <person name="Kyrpides N."/>
            <person name="Ivanova N."/>
            <person name="Pagani I."/>
            <person name="Brau L."/>
            <person name="Yates R."/>
            <person name="O'Hara G."/>
            <person name="Rui T."/>
            <person name="Howieson J."/>
            <person name="Reeve W."/>
            <person name="Woyke T."/>
        </authorList>
    </citation>
    <scope>NUCLEOTIDE SEQUENCE [LARGE SCALE GENOMIC DNA]</scope>
    <source>
        <strain evidence="8 9">WSM3557</strain>
    </source>
</reference>
<proteinExistence type="inferred from homology"/>
<dbReference type="InterPro" id="IPR014756">
    <property type="entry name" value="Ig_E-set"/>
</dbReference>
<evidence type="ECO:0000256" key="1">
    <source>
        <dbReference type="ARBA" id="ARBA00004418"/>
    </source>
</evidence>
<dbReference type="InterPro" id="IPR014438">
    <property type="entry name" value="Glucan_biosyn_MdoG/MdoD"/>
</dbReference>
<evidence type="ECO:0000256" key="4">
    <source>
        <dbReference type="ARBA" id="ARBA00015376"/>
    </source>
</evidence>
<dbReference type="GO" id="GO:0003824">
    <property type="term" value="F:catalytic activity"/>
    <property type="evidence" value="ECO:0007669"/>
    <property type="project" value="InterPro"/>
</dbReference>
<gene>
    <name evidence="8" type="ORF">MicloDRAFT_00038420</name>
</gene>
<keyword evidence="9" id="KW-1185">Reference proteome</keyword>
<evidence type="ECO:0000259" key="7">
    <source>
        <dbReference type="Pfam" id="PF04349"/>
    </source>
</evidence>
<dbReference type="SUPFAM" id="SSF81296">
    <property type="entry name" value="E set domains"/>
    <property type="match status" value="1"/>
</dbReference>
<dbReference type="Proteomes" id="UP000003947">
    <property type="component" value="Unassembled WGS sequence"/>
</dbReference>
<comment type="pathway">
    <text evidence="2">Glycan metabolism; osmoregulated periplasmic glucan (OPG) biosynthesis.</text>
</comment>
<dbReference type="PROSITE" id="PS51318">
    <property type="entry name" value="TAT"/>
    <property type="match status" value="1"/>
</dbReference>
<dbReference type="InterPro" id="IPR006311">
    <property type="entry name" value="TAT_signal"/>
</dbReference>
<dbReference type="STRING" id="864069.MicloDRAFT_00038420"/>
<dbReference type="SUPFAM" id="SSF74650">
    <property type="entry name" value="Galactose mutarotase-like"/>
    <property type="match status" value="1"/>
</dbReference>
<dbReference type="EMBL" id="JH660645">
    <property type="protein sequence ID" value="EIM27284.1"/>
    <property type="molecule type" value="Genomic_DNA"/>
</dbReference>
<dbReference type="PIRSF" id="PIRSF006281">
    <property type="entry name" value="MdoG"/>
    <property type="match status" value="1"/>
</dbReference>
<evidence type="ECO:0000256" key="6">
    <source>
        <dbReference type="ARBA" id="ARBA00022764"/>
    </source>
</evidence>
<protein>
    <recommendedName>
        <fullName evidence="4">Glucans biosynthesis protein G</fullName>
    </recommendedName>
</protein>
<accession>I4YTJ2</accession>
<dbReference type="PANTHER" id="PTHR30504:SF4">
    <property type="entry name" value="GLUCANS BIOSYNTHESIS PROTEIN G"/>
    <property type="match status" value="1"/>
</dbReference>
<dbReference type="InterPro" id="IPR014718">
    <property type="entry name" value="GH-type_carb-bd"/>
</dbReference>
<dbReference type="HOGENOM" id="CLU_023403_2_0_5"/>
<dbReference type="InterPro" id="IPR013783">
    <property type="entry name" value="Ig-like_fold"/>
</dbReference>
<evidence type="ECO:0000313" key="9">
    <source>
        <dbReference type="Proteomes" id="UP000003947"/>
    </source>
</evidence>
<dbReference type="GO" id="GO:0030246">
    <property type="term" value="F:carbohydrate binding"/>
    <property type="evidence" value="ECO:0007669"/>
    <property type="project" value="InterPro"/>
</dbReference>
<dbReference type="Gene3D" id="2.70.98.10">
    <property type="match status" value="1"/>
</dbReference>
<dbReference type="InterPro" id="IPR011013">
    <property type="entry name" value="Gal_mutarotase_sf_dom"/>
</dbReference>